<dbReference type="InterPro" id="IPR001650">
    <property type="entry name" value="Helicase_C-like"/>
</dbReference>
<keyword evidence="2" id="KW-0547">Nucleotide-binding</keyword>
<comment type="catalytic activity">
    <reaction evidence="7">
        <text>Couples ATP hydrolysis with the unwinding of duplex DNA by translocating in the 3'-5' direction.</text>
        <dbReference type="EC" id="5.6.2.4"/>
    </reaction>
</comment>
<dbReference type="OrthoDB" id="9802848at2"/>
<comment type="similarity">
    <text evidence="1">Belongs to the helicase family. RAD25/XPB subfamily.</text>
</comment>
<dbReference type="KEGG" id="ccot:CCAX7_11770"/>
<dbReference type="GO" id="GO:0005524">
    <property type="term" value="F:ATP binding"/>
    <property type="evidence" value="ECO:0007669"/>
    <property type="project" value="UniProtKB-KW"/>
</dbReference>
<dbReference type="Gene3D" id="3.40.50.300">
    <property type="entry name" value="P-loop containing nucleotide triphosphate hydrolases"/>
    <property type="match status" value="2"/>
</dbReference>
<dbReference type="InterPro" id="IPR032438">
    <property type="entry name" value="ERCC3_RAD25_C"/>
</dbReference>
<dbReference type="CDD" id="cd17926">
    <property type="entry name" value="DEXHc_RE"/>
    <property type="match status" value="1"/>
</dbReference>
<protein>
    <recommendedName>
        <fullName evidence="8">DNA 3'-5' helicase</fullName>
        <ecNumber evidence="8">5.6.2.4</ecNumber>
    </recommendedName>
</protein>
<comment type="catalytic activity">
    <reaction evidence="9">
        <text>ATP + H2O = ADP + phosphate + H(+)</text>
        <dbReference type="Rhea" id="RHEA:13065"/>
        <dbReference type="ChEBI" id="CHEBI:15377"/>
        <dbReference type="ChEBI" id="CHEBI:15378"/>
        <dbReference type="ChEBI" id="CHEBI:30616"/>
        <dbReference type="ChEBI" id="CHEBI:43474"/>
        <dbReference type="ChEBI" id="CHEBI:456216"/>
        <dbReference type="EC" id="5.6.2.4"/>
    </reaction>
</comment>
<organism evidence="10 11">
    <name type="scientific">Capsulimonas corticalis</name>
    <dbReference type="NCBI Taxonomy" id="2219043"/>
    <lineage>
        <taxon>Bacteria</taxon>
        <taxon>Bacillati</taxon>
        <taxon>Armatimonadota</taxon>
        <taxon>Armatimonadia</taxon>
        <taxon>Capsulimonadales</taxon>
        <taxon>Capsulimonadaceae</taxon>
        <taxon>Capsulimonas</taxon>
    </lineage>
</organism>
<evidence type="ECO:0000256" key="8">
    <source>
        <dbReference type="ARBA" id="ARBA00034808"/>
    </source>
</evidence>
<keyword evidence="11" id="KW-1185">Reference proteome</keyword>
<dbReference type="GO" id="GO:0043138">
    <property type="term" value="F:3'-5' DNA helicase activity"/>
    <property type="evidence" value="ECO:0007669"/>
    <property type="project" value="UniProtKB-EC"/>
</dbReference>
<dbReference type="PROSITE" id="PS51192">
    <property type="entry name" value="HELICASE_ATP_BIND_1"/>
    <property type="match status" value="1"/>
</dbReference>
<evidence type="ECO:0000313" key="10">
    <source>
        <dbReference type="EMBL" id="BDI29126.1"/>
    </source>
</evidence>
<dbReference type="GO" id="GO:0016787">
    <property type="term" value="F:hydrolase activity"/>
    <property type="evidence" value="ECO:0007669"/>
    <property type="project" value="UniProtKB-KW"/>
</dbReference>
<evidence type="ECO:0000256" key="6">
    <source>
        <dbReference type="ARBA" id="ARBA00023235"/>
    </source>
</evidence>
<dbReference type="SMART" id="SM00487">
    <property type="entry name" value="DEXDc"/>
    <property type="match status" value="1"/>
</dbReference>
<keyword evidence="6" id="KW-0413">Isomerase</keyword>
<name>A0A402D752_9BACT</name>
<dbReference type="Pfam" id="PF04851">
    <property type="entry name" value="ResIII"/>
    <property type="match status" value="1"/>
</dbReference>
<dbReference type="InterPro" id="IPR050615">
    <property type="entry name" value="ATP-dep_DNA_Helicase"/>
</dbReference>
<dbReference type="CDD" id="cd18789">
    <property type="entry name" value="SF2_C_XPB"/>
    <property type="match status" value="1"/>
</dbReference>
<evidence type="ECO:0000256" key="4">
    <source>
        <dbReference type="ARBA" id="ARBA00022806"/>
    </source>
</evidence>
<dbReference type="SUPFAM" id="SSF52540">
    <property type="entry name" value="P-loop containing nucleoside triphosphate hydrolases"/>
    <property type="match status" value="1"/>
</dbReference>
<keyword evidence="5" id="KW-0067">ATP-binding</keyword>
<dbReference type="Pfam" id="PF16203">
    <property type="entry name" value="ERCC3_RAD25_C"/>
    <property type="match status" value="1"/>
</dbReference>
<evidence type="ECO:0000256" key="3">
    <source>
        <dbReference type="ARBA" id="ARBA00022801"/>
    </source>
</evidence>
<dbReference type="PANTHER" id="PTHR11274">
    <property type="entry name" value="RAD25/XP-B DNA REPAIR HELICASE"/>
    <property type="match status" value="1"/>
</dbReference>
<evidence type="ECO:0000256" key="2">
    <source>
        <dbReference type="ARBA" id="ARBA00022741"/>
    </source>
</evidence>
<sequence length="428" mass="47128">MSDALEQLDIFNADLDSEDLDESLVESAAPFLLETPMPPLDVTPRPYQQEALAAWSAAGARGMVVLPTGAGKTMLALTAIAAMQVSTLVVAPTIDLLHQWHDTICARFGMEPDAVGMIGGGFRTRRPVTVITYDSAAMPRRDLSDIGLLVFDEAHHLPSASYRTIATRCAAPFRLGLSATLERSDGRHDDLTELIGPTVYERQPAALARDKHIADYKATRVPVDLTDDEQVRYDQLTAQYSWYMAASRRKLMLLGCGNLFEALIRQSGHDPAAREALRAHREARMLAMNASRKLGAVEELLEKHQDDKVIVFSEWNSLVHDLSRQLALPAITYRTAQDERRAILDGFRRHHYSKIVTGRVLNEGVDVPDANVAIVVSGSASTREYIQRLGRVLRPKPGQASLYEIVARGTSEVKTAAKRKPKESGPAA</sequence>
<evidence type="ECO:0000256" key="5">
    <source>
        <dbReference type="ARBA" id="ARBA00022840"/>
    </source>
</evidence>
<dbReference type="PANTHER" id="PTHR11274:SF0">
    <property type="entry name" value="GENERAL TRANSCRIPTION AND DNA REPAIR FACTOR IIH HELICASE SUBUNIT XPB"/>
    <property type="match status" value="1"/>
</dbReference>
<dbReference type="EMBL" id="AP025739">
    <property type="protein sequence ID" value="BDI29126.1"/>
    <property type="molecule type" value="Genomic_DNA"/>
</dbReference>
<dbReference type="InterPro" id="IPR014001">
    <property type="entry name" value="Helicase_ATP-bd"/>
</dbReference>
<gene>
    <name evidence="10" type="ORF">CCAX7_11770</name>
</gene>
<evidence type="ECO:0000256" key="9">
    <source>
        <dbReference type="ARBA" id="ARBA00048988"/>
    </source>
</evidence>
<dbReference type="AlphaFoldDB" id="A0A402D752"/>
<keyword evidence="3" id="KW-0378">Hydrolase</keyword>
<dbReference type="InterPro" id="IPR006935">
    <property type="entry name" value="Helicase/UvrB_N"/>
</dbReference>
<dbReference type="RefSeq" id="WP_119325281.1">
    <property type="nucleotide sequence ID" value="NZ_AP025739.1"/>
</dbReference>
<evidence type="ECO:0000256" key="1">
    <source>
        <dbReference type="ARBA" id="ARBA00006637"/>
    </source>
</evidence>
<accession>A0A402D752</accession>
<dbReference type="SMART" id="SM00490">
    <property type="entry name" value="HELICc"/>
    <property type="match status" value="1"/>
</dbReference>
<reference evidence="10 11" key="1">
    <citation type="journal article" date="2019" name="Int. J. Syst. Evol. Microbiol.">
        <title>Capsulimonas corticalis gen. nov., sp. nov., an aerobic capsulated bacterium, of a novel bacterial order, Capsulimonadales ord. nov., of the class Armatimonadia of the phylum Armatimonadetes.</title>
        <authorList>
            <person name="Li J."/>
            <person name="Kudo C."/>
            <person name="Tonouchi A."/>
        </authorList>
    </citation>
    <scope>NUCLEOTIDE SEQUENCE [LARGE SCALE GENOMIC DNA]</scope>
    <source>
        <strain evidence="10 11">AX-7</strain>
    </source>
</reference>
<dbReference type="InterPro" id="IPR027417">
    <property type="entry name" value="P-loop_NTPase"/>
</dbReference>
<evidence type="ECO:0000313" key="11">
    <source>
        <dbReference type="Proteomes" id="UP000287394"/>
    </source>
</evidence>
<dbReference type="EC" id="5.6.2.4" evidence="8"/>
<evidence type="ECO:0000256" key="7">
    <source>
        <dbReference type="ARBA" id="ARBA00034617"/>
    </source>
</evidence>
<dbReference type="GO" id="GO:0003677">
    <property type="term" value="F:DNA binding"/>
    <property type="evidence" value="ECO:0007669"/>
    <property type="project" value="InterPro"/>
</dbReference>
<keyword evidence="4 10" id="KW-0347">Helicase</keyword>
<proteinExistence type="inferred from homology"/>
<dbReference type="Proteomes" id="UP000287394">
    <property type="component" value="Chromosome"/>
</dbReference>
<dbReference type="PROSITE" id="PS51194">
    <property type="entry name" value="HELICASE_CTER"/>
    <property type="match status" value="1"/>
</dbReference>